<gene>
    <name evidence="1" type="ORF">L1987_70417</name>
</gene>
<name>A0ACB9APV0_9ASTR</name>
<reference evidence="2" key="1">
    <citation type="journal article" date="2022" name="Mol. Ecol. Resour.">
        <title>The genomes of chicory, endive, great burdock and yacon provide insights into Asteraceae palaeo-polyploidization history and plant inulin production.</title>
        <authorList>
            <person name="Fan W."/>
            <person name="Wang S."/>
            <person name="Wang H."/>
            <person name="Wang A."/>
            <person name="Jiang F."/>
            <person name="Liu H."/>
            <person name="Zhao H."/>
            <person name="Xu D."/>
            <person name="Zhang Y."/>
        </authorList>
    </citation>
    <scope>NUCLEOTIDE SEQUENCE [LARGE SCALE GENOMIC DNA]</scope>
    <source>
        <strain evidence="2">cv. Yunnan</strain>
    </source>
</reference>
<dbReference type="Proteomes" id="UP001056120">
    <property type="component" value="Linkage Group LG24"/>
</dbReference>
<sequence>MKYSYRVLSGKDGSARSMFEVPCSYGYALITTDFKALLMDLRDPKSISCVAETRLPAIKYITAHGVGNGKI</sequence>
<protein>
    <submittedName>
        <fullName evidence="1">Uncharacterized protein</fullName>
    </submittedName>
</protein>
<proteinExistence type="predicted"/>
<keyword evidence="2" id="KW-1185">Reference proteome</keyword>
<evidence type="ECO:0000313" key="2">
    <source>
        <dbReference type="Proteomes" id="UP001056120"/>
    </source>
</evidence>
<reference evidence="1 2" key="2">
    <citation type="journal article" date="2022" name="Mol. Ecol. Resour.">
        <title>The genomes of chicory, endive, great burdock and yacon provide insights into Asteraceae paleo-polyploidization history and plant inulin production.</title>
        <authorList>
            <person name="Fan W."/>
            <person name="Wang S."/>
            <person name="Wang H."/>
            <person name="Wang A."/>
            <person name="Jiang F."/>
            <person name="Liu H."/>
            <person name="Zhao H."/>
            <person name="Xu D."/>
            <person name="Zhang Y."/>
        </authorList>
    </citation>
    <scope>NUCLEOTIDE SEQUENCE [LARGE SCALE GENOMIC DNA]</scope>
    <source>
        <strain evidence="2">cv. Yunnan</strain>
        <tissue evidence="1">Leaves</tissue>
    </source>
</reference>
<organism evidence="1 2">
    <name type="scientific">Smallanthus sonchifolius</name>
    <dbReference type="NCBI Taxonomy" id="185202"/>
    <lineage>
        <taxon>Eukaryota</taxon>
        <taxon>Viridiplantae</taxon>
        <taxon>Streptophyta</taxon>
        <taxon>Embryophyta</taxon>
        <taxon>Tracheophyta</taxon>
        <taxon>Spermatophyta</taxon>
        <taxon>Magnoliopsida</taxon>
        <taxon>eudicotyledons</taxon>
        <taxon>Gunneridae</taxon>
        <taxon>Pentapetalae</taxon>
        <taxon>asterids</taxon>
        <taxon>campanulids</taxon>
        <taxon>Asterales</taxon>
        <taxon>Asteraceae</taxon>
        <taxon>Asteroideae</taxon>
        <taxon>Heliantheae alliance</taxon>
        <taxon>Millerieae</taxon>
        <taxon>Smallanthus</taxon>
    </lineage>
</organism>
<dbReference type="EMBL" id="CM042041">
    <property type="protein sequence ID" value="KAI3711868.1"/>
    <property type="molecule type" value="Genomic_DNA"/>
</dbReference>
<evidence type="ECO:0000313" key="1">
    <source>
        <dbReference type="EMBL" id="KAI3711868.1"/>
    </source>
</evidence>
<comment type="caution">
    <text evidence="1">The sequence shown here is derived from an EMBL/GenBank/DDBJ whole genome shotgun (WGS) entry which is preliminary data.</text>
</comment>
<accession>A0ACB9APV0</accession>